<dbReference type="AlphaFoldDB" id="A0A0A5HZ95"/>
<dbReference type="InterPro" id="IPR011006">
    <property type="entry name" value="CheY-like_superfamily"/>
</dbReference>
<dbReference type="PRINTS" id="PR00344">
    <property type="entry name" value="BCTRLSENSOR"/>
</dbReference>
<dbReference type="PROSITE" id="PS50109">
    <property type="entry name" value="HIS_KIN"/>
    <property type="match status" value="1"/>
</dbReference>
<protein>
    <recommendedName>
        <fullName evidence="2">histidine kinase</fullName>
        <ecNumber evidence="2">2.7.13.3</ecNumber>
    </recommendedName>
</protein>
<dbReference type="EMBL" id="JRWP01000005">
    <property type="protein sequence ID" value="KGY09590.1"/>
    <property type="molecule type" value="Genomic_DNA"/>
</dbReference>
<dbReference type="InterPro" id="IPR003594">
    <property type="entry name" value="HATPase_dom"/>
</dbReference>
<dbReference type="CDD" id="cd16922">
    <property type="entry name" value="HATPase_EvgS-ArcB-TorS-like"/>
    <property type="match status" value="1"/>
</dbReference>
<dbReference type="PANTHER" id="PTHR45339">
    <property type="entry name" value="HYBRID SIGNAL TRANSDUCTION HISTIDINE KINASE J"/>
    <property type="match status" value="1"/>
</dbReference>
<dbReference type="PANTHER" id="PTHR45339:SF1">
    <property type="entry name" value="HYBRID SIGNAL TRANSDUCTION HISTIDINE KINASE J"/>
    <property type="match status" value="1"/>
</dbReference>
<dbReference type="Proteomes" id="UP000030451">
    <property type="component" value="Unassembled WGS sequence"/>
</dbReference>
<feature type="transmembrane region" description="Helical" evidence="7">
    <location>
        <begin position="12"/>
        <end position="34"/>
    </location>
</feature>
<dbReference type="Pfam" id="PF00512">
    <property type="entry name" value="HisKA"/>
    <property type="match status" value="1"/>
</dbReference>
<dbReference type="Gene3D" id="1.10.287.130">
    <property type="match status" value="1"/>
</dbReference>
<organism evidence="10 11">
    <name type="scientific">Photobacterium sp. (strain ATCC 43367)</name>
    <dbReference type="NCBI Taxonomy" id="379097"/>
    <lineage>
        <taxon>Bacteria</taxon>
        <taxon>Pseudomonadati</taxon>
        <taxon>Pseudomonadota</taxon>
        <taxon>Gammaproteobacteria</taxon>
        <taxon>Vibrionales</taxon>
        <taxon>Vibrionaceae</taxon>
        <taxon>Vibrio</taxon>
        <taxon>Vibrio oreintalis group</taxon>
    </lineage>
</organism>
<comment type="caution">
    <text evidence="10">The sequence shown here is derived from an EMBL/GenBank/DDBJ whole genome shotgun (WGS) entry which is preliminary data.</text>
</comment>
<feature type="modified residue" description="4-aspartylphosphate" evidence="6">
    <location>
        <position position="648"/>
    </location>
</feature>
<dbReference type="InterPro" id="IPR005467">
    <property type="entry name" value="His_kinase_dom"/>
</dbReference>
<dbReference type="InterPro" id="IPR003661">
    <property type="entry name" value="HisK_dim/P_dom"/>
</dbReference>
<evidence type="ECO:0000259" key="9">
    <source>
        <dbReference type="PROSITE" id="PS50110"/>
    </source>
</evidence>
<dbReference type="FunFam" id="1.10.287.130:FF:000089">
    <property type="entry name" value="Sensor histidine kinase"/>
    <property type="match status" value="1"/>
</dbReference>
<evidence type="ECO:0000256" key="3">
    <source>
        <dbReference type="ARBA" id="ARBA00022553"/>
    </source>
</evidence>
<dbReference type="CDD" id="cd12913">
    <property type="entry name" value="PDC1_MCP_like"/>
    <property type="match status" value="1"/>
</dbReference>
<dbReference type="SMART" id="SM00388">
    <property type="entry name" value="HisKA"/>
    <property type="match status" value="1"/>
</dbReference>
<keyword evidence="10" id="KW-0808">Transferase</keyword>
<dbReference type="InterPro" id="IPR004358">
    <property type="entry name" value="Sig_transdc_His_kin-like_C"/>
</dbReference>
<dbReference type="SMART" id="SM00448">
    <property type="entry name" value="REC"/>
    <property type="match status" value="1"/>
</dbReference>
<dbReference type="GO" id="GO:0016787">
    <property type="term" value="F:hydrolase activity"/>
    <property type="evidence" value="ECO:0007669"/>
    <property type="project" value="UniProtKB-KW"/>
</dbReference>
<evidence type="ECO:0000313" key="10">
    <source>
        <dbReference type="EMBL" id="KGY09590.1"/>
    </source>
</evidence>
<keyword evidence="7" id="KW-0812">Transmembrane</keyword>
<dbReference type="GO" id="GO:0000155">
    <property type="term" value="F:phosphorelay sensor kinase activity"/>
    <property type="evidence" value="ECO:0007669"/>
    <property type="project" value="InterPro"/>
</dbReference>
<dbReference type="SUPFAM" id="SSF55874">
    <property type="entry name" value="ATPase domain of HSP90 chaperone/DNA topoisomerase II/histidine kinase"/>
    <property type="match status" value="1"/>
</dbReference>
<evidence type="ECO:0000256" key="4">
    <source>
        <dbReference type="ARBA" id="ARBA00022801"/>
    </source>
</evidence>
<feature type="domain" description="Histidine kinase" evidence="8">
    <location>
        <begin position="359"/>
        <end position="579"/>
    </location>
</feature>
<name>A0A0A5HZ95_PHOS4</name>
<dbReference type="OrthoDB" id="9810730at2"/>
<sequence>MERSYSLKRKSIYALAFYLAVVVTLIGTISYRVVEPPTRMQLERNLDLRTELISAQIREPINSSLGILQAVVTIGSNHETQSHQAELLFKLFSLTDGLTVSGGLWPVPRSIDKDMAYKSIFFNRAGDGVVDRVYSWDNPESGGYDNEAWYTSVVNKPVGTTVWSQVYIDPFTQVQMITASSPYYIDGVFAGVATVDLSLENLVSFVRKHAEEYELGVILKDSYGYVITEHNFQLVDDIYISQHTFGDFNWSVDVVNAKRLVAEQVYDVVRKVELGLVPIMLACVMLGYLLINRFLIAPIVLIAKKVDDSKRGGIIDITYDSNDEIRHLIDKFNQKTVFLEAEKVKAQASTKAKSAFLATLSHEIRTPMNGVLGTAQILLKTDLTEEQRKHLKTLYESGDHMMTLLNEILDFSKIEQGHLELEHQPFPLESIIGSINSVYFTLCSEKGLQFKVISEVPQGRWYRSDKARLRQILFNLLTNAVKFTSRGYVEVYFTEKRANGVDYLHIRVRDTGIGIAKESQEKIFKPFEQAESSTTRRFGGTGLGLAIVKQLCELMDGDIHLTSEVGIGSCFEVQLKMESCEPALTTVTEHKKLSYNGLRALIVEDNRTNAIILTTFMSSKGFVCDCVENGELAVHAVATGEYDLVLMDNHMPVMDGVESTTAIRGLHDSKANILIFGCTADVFKETRERMLGVGVDYIVSKPVDETDLDDALFAYADKLYQYKPSLLKSQNEAEGEGVEGVLLKCFMAIENKEFSAALIEFNQIKQIIGESDDAFLRACLMRIEESLVREESPSQEDLDILTVQITDFCN</sequence>
<keyword evidence="5" id="KW-0902">Two-component regulatory system</keyword>
<dbReference type="EC" id="2.7.13.3" evidence="2"/>
<evidence type="ECO:0000256" key="7">
    <source>
        <dbReference type="SAM" id="Phobius"/>
    </source>
</evidence>
<dbReference type="Gene3D" id="3.40.50.2300">
    <property type="match status" value="1"/>
</dbReference>
<dbReference type="Gene3D" id="3.30.565.10">
    <property type="entry name" value="Histidine kinase-like ATPase, C-terminal domain"/>
    <property type="match status" value="1"/>
</dbReference>
<comment type="catalytic activity">
    <reaction evidence="1">
        <text>ATP + protein L-histidine = ADP + protein N-phospho-L-histidine.</text>
        <dbReference type="EC" id="2.7.13.3"/>
    </reaction>
</comment>
<proteinExistence type="predicted"/>
<dbReference type="CDD" id="cd00082">
    <property type="entry name" value="HisKA"/>
    <property type="match status" value="1"/>
</dbReference>
<dbReference type="SUPFAM" id="SSF52172">
    <property type="entry name" value="CheY-like"/>
    <property type="match status" value="1"/>
</dbReference>
<dbReference type="Pfam" id="PF22673">
    <property type="entry name" value="MCP-like_PDC_1"/>
    <property type="match status" value="1"/>
</dbReference>
<dbReference type="STRING" id="379097.SE23_13300"/>
<gene>
    <name evidence="10" type="ORF">NM06_07045</name>
</gene>
<reference evidence="10 11" key="1">
    <citation type="submission" date="2014-10" db="EMBL/GenBank/DDBJ databases">
        <title>Genome sequencing of Vibrio sinaloensis T08.</title>
        <authorList>
            <person name="Chan K.-G."/>
            <person name="Mohamad N.I."/>
        </authorList>
    </citation>
    <scope>NUCLEOTIDE SEQUENCE [LARGE SCALE GENOMIC DNA]</scope>
    <source>
        <strain evidence="10 11">T08</strain>
    </source>
</reference>
<dbReference type="RefSeq" id="WP_038189524.1">
    <property type="nucleotide sequence ID" value="NZ_JRWP01000005.1"/>
</dbReference>
<dbReference type="FunFam" id="3.30.565.10:FF:000010">
    <property type="entry name" value="Sensor histidine kinase RcsC"/>
    <property type="match status" value="1"/>
</dbReference>
<accession>A0A0A5HZ95</accession>
<dbReference type="Gene3D" id="3.30.450.20">
    <property type="entry name" value="PAS domain"/>
    <property type="match status" value="1"/>
</dbReference>
<evidence type="ECO:0000256" key="5">
    <source>
        <dbReference type="ARBA" id="ARBA00023012"/>
    </source>
</evidence>
<dbReference type="CDD" id="cd17546">
    <property type="entry name" value="REC_hyHK_CKI1_RcsC-like"/>
    <property type="match status" value="1"/>
</dbReference>
<evidence type="ECO:0000256" key="1">
    <source>
        <dbReference type="ARBA" id="ARBA00000085"/>
    </source>
</evidence>
<evidence type="ECO:0000259" key="8">
    <source>
        <dbReference type="PROSITE" id="PS50109"/>
    </source>
</evidence>
<dbReference type="SUPFAM" id="SSF47384">
    <property type="entry name" value="Homodimeric domain of signal transducing histidine kinase"/>
    <property type="match status" value="1"/>
</dbReference>
<dbReference type="InterPro" id="IPR001789">
    <property type="entry name" value="Sig_transdc_resp-reg_receiver"/>
</dbReference>
<keyword evidence="10" id="KW-0418">Kinase</keyword>
<keyword evidence="4" id="KW-0378">Hydrolase</keyword>
<dbReference type="SMART" id="SM00387">
    <property type="entry name" value="HATPase_c"/>
    <property type="match status" value="1"/>
</dbReference>
<keyword evidence="3 6" id="KW-0597">Phosphoprotein</keyword>
<keyword evidence="7" id="KW-1133">Transmembrane helix</keyword>
<evidence type="ECO:0000256" key="2">
    <source>
        <dbReference type="ARBA" id="ARBA00012438"/>
    </source>
</evidence>
<dbReference type="InterPro" id="IPR036097">
    <property type="entry name" value="HisK_dim/P_sf"/>
</dbReference>
<feature type="domain" description="Response regulatory" evidence="9">
    <location>
        <begin position="599"/>
        <end position="716"/>
    </location>
</feature>
<dbReference type="PROSITE" id="PS50110">
    <property type="entry name" value="RESPONSE_REGULATORY"/>
    <property type="match status" value="1"/>
</dbReference>
<dbReference type="Pfam" id="PF02518">
    <property type="entry name" value="HATPase_c"/>
    <property type="match status" value="1"/>
</dbReference>
<dbReference type="InterPro" id="IPR036890">
    <property type="entry name" value="HATPase_C_sf"/>
</dbReference>
<evidence type="ECO:0000313" key="11">
    <source>
        <dbReference type="Proteomes" id="UP000030451"/>
    </source>
</evidence>
<keyword evidence="7" id="KW-0472">Membrane</keyword>
<evidence type="ECO:0000256" key="6">
    <source>
        <dbReference type="PROSITE-ProRule" id="PRU00169"/>
    </source>
</evidence>
<dbReference type="Pfam" id="PF00072">
    <property type="entry name" value="Response_reg"/>
    <property type="match status" value="1"/>
</dbReference>